<reference evidence="1" key="1">
    <citation type="submission" date="2016-05" db="EMBL/GenBank/DDBJ databases">
        <authorList>
            <person name="Lavstsen T."/>
            <person name="Jespersen J.S."/>
        </authorList>
    </citation>
    <scope>NUCLEOTIDE SEQUENCE</scope>
    <source>
        <tissue evidence="1">Brain</tissue>
    </source>
</reference>
<proteinExistence type="predicted"/>
<protein>
    <submittedName>
        <fullName evidence="1">Zinc finger, BED-type containing 5</fullName>
    </submittedName>
</protein>
<gene>
    <name evidence="1" type="primary">ZBED5</name>
</gene>
<dbReference type="EMBL" id="HAEI01007021">
    <property type="protein sequence ID" value="SBS00061.1"/>
    <property type="molecule type" value="Transcribed_RNA"/>
</dbReference>
<reference evidence="1" key="2">
    <citation type="submission" date="2016-06" db="EMBL/GenBank/DDBJ databases">
        <title>The genome of a short-lived fish provides insights into sex chromosome evolution and the genetic control of aging.</title>
        <authorList>
            <person name="Reichwald K."/>
            <person name="Felder M."/>
            <person name="Petzold A."/>
            <person name="Koch P."/>
            <person name="Groth M."/>
            <person name="Platzer M."/>
        </authorList>
    </citation>
    <scope>NUCLEOTIDE SEQUENCE</scope>
    <source>
        <tissue evidence="1">Brain</tissue>
    </source>
</reference>
<sequence>AFEQIPLSRRTVTRRTEDIAGNLELQLQREVASFDFFSVAVDESCDVRDTAQLLVFVRGITELTEELAAMRSMKGTTTGSDLFTEVNACMDTLGLKWERLSGVTTDGCPNLTGKNVGLLKRMQDKSDRNRCRSKIGVFALNYTPTCVVQVSAKNQPCY</sequence>
<dbReference type="AlphaFoldDB" id="A0A1A8R277"/>
<name>A0A1A8R277_9TELE</name>
<accession>A0A1A8R277</accession>
<organism evidence="1">
    <name type="scientific">Nothobranchius rachovii</name>
    <name type="common">bluefin notho</name>
    <dbReference type="NCBI Taxonomy" id="451742"/>
    <lineage>
        <taxon>Eukaryota</taxon>
        <taxon>Metazoa</taxon>
        <taxon>Chordata</taxon>
        <taxon>Craniata</taxon>
        <taxon>Vertebrata</taxon>
        <taxon>Euteleostomi</taxon>
        <taxon>Actinopterygii</taxon>
        <taxon>Neopterygii</taxon>
        <taxon>Teleostei</taxon>
        <taxon>Neoteleostei</taxon>
        <taxon>Acanthomorphata</taxon>
        <taxon>Ovalentaria</taxon>
        <taxon>Atherinomorphae</taxon>
        <taxon>Cyprinodontiformes</taxon>
        <taxon>Nothobranchiidae</taxon>
        <taxon>Nothobranchius</taxon>
    </lineage>
</organism>
<evidence type="ECO:0000313" key="1">
    <source>
        <dbReference type="EMBL" id="SBS00061.1"/>
    </source>
</evidence>
<dbReference type="PANTHER" id="PTHR45913">
    <property type="entry name" value="EPM2A-INTERACTING PROTEIN 1"/>
    <property type="match status" value="1"/>
</dbReference>
<feature type="non-terminal residue" evidence="1">
    <location>
        <position position="1"/>
    </location>
</feature>
<dbReference type="PANTHER" id="PTHR45913:SF9">
    <property type="entry name" value="GENERAL TRANSCRIPTION FACTOR II-I REPEAT DOMAIN-CONTAINING PROTEIN 2-LIKE-RELATED"/>
    <property type="match status" value="1"/>
</dbReference>